<organism evidence="1 2">
    <name type="scientific">Diploscapter pachys</name>
    <dbReference type="NCBI Taxonomy" id="2018661"/>
    <lineage>
        <taxon>Eukaryota</taxon>
        <taxon>Metazoa</taxon>
        <taxon>Ecdysozoa</taxon>
        <taxon>Nematoda</taxon>
        <taxon>Chromadorea</taxon>
        <taxon>Rhabditida</taxon>
        <taxon>Rhabditina</taxon>
        <taxon>Rhabditomorpha</taxon>
        <taxon>Rhabditoidea</taxon>
        <taxon>Rhabditidae</taxon>
        <taxon>Diploscapter</taxon>
    </lineage>
</organism>
<reference evidence="1 2" key="1">
    <citation type="journal article" date="2017" name="Curr. Biol.">
        <title>Genome architecture and evolution of a unichromosomal asexual nematode.</title>
        <authorList>
            <person name="Fradin H."/>
            <person name="Zegar C."/>
            <person name="Gutwein M."/>
            <person name="Lucas J."/>
            <person name="Kovtun M."/>
            <person name="Corcoran D."/>
            <person name="Baugh L.R."/>
            <person name="Kiontke K."/>
            <person name="Gunsalus K."/>
            <person name="Fitch D.H."/>
            <person name="Piano F."/>
        </authorList>
    </citation>
    <scope>NUCLEOTIDE SEQUENCE [LARGE SCALE GENOMIC DNA]</scope>
    <source>
        <strain evidence="1">PF1309</strain>
    </source>
</reference>
<gene>
    <name evidence="1" type="ORF">WR25_10644</name>
</gene>
<keyword evidence="2" id="KW-1185">Reference proteome</keyword>
<evidence type="ECO:0000313" key="1">
    <source>
        <dbReference type="EMBL" id="PAV88221.1"/>
    </source>
</evidence>
<protein>
    <submittedName>
        <fullName evidence="1">Uncharacterized protein</fullName>
    </submittedName>
</protein>
<sequence>LVKVKGQSACEHISTEVIKTTEIKCDGTKWTANIKGSNVEIEQIVCKTVNTPPPPDCTDTCPTPPSVPKQESLSFMCGDLTYTIQSGSQISSTRSGCSLSVTCPDDLDYFYIKKDDDSCQEIKIQSQRTFEISCENNNKWKYEDNIVEQVTCVKKITECDKDSTVCENKSPPCIQPFEPKESICMNDQLFELGDYDIIYNTPGDSLCKRGVKCVKPNSFMIINFANTYDDYKNQQIGRCSRSAETSPSTQYIQFKCWDNKWIEPNTHKAVNQILCLTFKDPSNVCPTKNAKVAIGQCLNSYIKCNNWVPSVENCPIDQNDPSKTQVFYAATSTCKTKTNAGCLN</sequence>
<comment type="caution">
    <text evidence="1">The sequence shown here is derived from an EMBL/GenBank/DDBJ whole genome shotgun (WGS) entry which is preliminary data.</text>
</comment>
<feature type="non-terminal residue" evidence="1">
    <location>
        <position position="1"/>
    </location>
</feature>
<dbReference type="EMBL" id="LIAE01006524">
    <property type="protein sequence ID" value="PAV88221.1"/>
    <property type="molecule type" value="Genomic_DNA"/>
</dbReference>
<proteinExistence type="predicted"/>
<dbReference type="Proteomes" id="UP000218231">
    <property type="component" value="Unassembled WGS sequence"/>
</dbReference>
<evidence type="ECO:0000313" key="2">
    <source>
        <dbReference type="Proteomes" id="UP000218231"/>
    </source>
</evidence>
<name>A0A2A2LPP8_9BILA</name>
<dbReference type="AlphaFoldDB" id="A0A2A2LPP8"/>
<accession>A0A2A2LPP8</accession>